<feature type="compositionally biased region" description="Polar residues" evidence="2">
    <location>
        <begin position="58"/>
        <end position="72"/>
    </location>
</feature>
<dbReference type="AlphaFoldDB" id="B9LZI1"/>
<proteinExistence type="predicted"/>
<evidence type="ECO:0000313" key="6">
    <source>
        <dbReference type="Proteomes" id="UP000007721"/>
    </source>
</evidence>
<dbReference type="InterPro" id="IPR025392">
    <property type="entry name" value="DUF4124"/>
</dbReference>
<protein>
    <recommendedName>
        <fullName evidence="4">DUF4124 domain-containing protein</fullName>
    </recommendedName>
</protein>
<feature type="chain" id="PRO_5002886385" description="DUF4124 domain-containing protein" evidence="3">
    <location>
        <begin position="23"/>
        <end position="175"/>
    </location>
</feature>
<name>B9LZI1_GEODF</name>
<dbReference type="Proteomes" id="UP000007721">
    <property type="component" value="Chromosome"/>
</dbReference>
<dbReference type="Pfam" id="PF13511">
    <property type="entry name" value="DUF4124"/>
    <property type="match status" value="1"/>
</dbReference>
<accession>B9LZI1</accession>
<evidence type="ECO:0000256" key="3">
    <source>
        <dbReference type="SAM" id="SignalP"/>
    </source>
</evidence>
<keyword evidence="3" id="KW-0732">Signal</keyword>
<keyword evidence="6" id="KW-1185">Reference proteome</keyword>
<dbReference type="HOGENOM" id="CLU_123270_0_0_7"/>
<dbReference type="RefSeq" id="WP_012647463.1">
    <property type="nucleotide sequence ID" value="NC_011979.1"/>
</dbReference>
<feature type="domain" description="DUF4124" evidence="4">
    <location>
        <begin position="12"/>
        <end position="66"/>
    </location>
</feature>
<organism evidence="5 6">
    <name type="scientific">Geotalea daltonii (strain DSM 22248 / JCM 15807 / FRC-32)</name>
    <name type="common">Geobacter daltonii</name>
    <dbReference type="NCBI Taxonomy" id="316067"/>
    <lineage>
        <taxon>Bacteria</taxon>
        <taxon>Pseudomonadati</taxon>
        <taxon>Thermodesulfobacteriota</taxon>
        <taxon>Desulfuromonadia</taxon>
        <taxon>Geobacterales</taxon>
        <taxon>Geobacteraceae</taxon>
        <taxon>Geotalea</taxon>
    </lineage>
</organism>
<evidence type="ECO:0000259" key="4">
    <source>
        <dbReference type="Pfam" id="PF13511"/>
    </source>
</evidence>
<evidence type="ECO:0000256" key="1">
    <source>
        <dbReference type="SAM" id="Coils"/>
    </source>
</evidence>
<evidence type="ECO:0000256" key="2">
    <source>
        <dbReference type="SAM" id="MobiDB-lite"/>
    </source>
</evidence>
<dbReference type="EMBL" id="CP001390">
    <property type="protein sequence ID" value="ACM20734.1"/>
    <property type="molecule type" value="Genomic_DNA"/>
</dbReference>
<sequence>MKIVFIVLMSVCLWMPASESQAAVYQWVDDKGVVHFTDNADKIPSKYLNKVRERESVNGSVTVTPSTVQPSKQPDRGDTVDRAPVREDEGVWRSRFSGLREEKKQVERGLVAKKEKLATLRRKKAAYGRGSDRTAYYDQYAEIERDETRIKELEQRLRDLDAEAGRAGVPLEWRQ</sequence>
<feature type="coiled-coil region" evidence="1">
    <location>
        <begin position="103"/>
        <end position="163"/>
    </location>
</feature>
<keyword evidence="1" id="KW-0175">Coiled coil</keyword>
<reference evidence="5 6" key="1">
    <citation type="submission" date="2009-01" db="EMBL/GenBank/DDBJ databases">
        <title>Complete sequence of Geobacter sp. FRC-32.</title>
        <authorList>
            <consortium name="US DOE Joint Genome Institute"/>
            <person name="Lucas S."/>
            <person name="Copeland A."/>
            <person name="Lapidus A."/>
            <person name="Glavina del Rio T."/>
            <person name="Dalin E."/>
            <person name="Tice H."/>
            <person name="Bruce D."/>
            <person name="Goodwin L."/>
            <person name="Pitluck S."/>
            <person name="Saunders E."/>
            <person name="Brettin T."/>
            <person name="Detter J.C."/>
            <person name="Han C."/>
            <person name="Larimer F."/>
            <person name="Land M."/>
            <person name="Hauser L."/>
            <person name="Kyrpides N."/>
            <person name="Ovchinnikova G."/>
            <person name="Kostka J."/>
            <person name="Richardson P."/>
        </authorList>
    </citation>
    <scope>NUCLEOTIDE SEQUENCE [LARGE SCALE GENOMIC DNA]</scope>
    <source>
        <strain evidence="6">DSM 22248 / JCM 15807 / FRC-32</strain>
    </source>
</reference>
<feature type="signal peptide" evidence="3">
    <location>
        <begin position="1"/>
        <end position="22"/>
    </location>
</feature>
<evidence type="ECO:0000313" key="5">
    <source>
        <dbReference type="EMBL" id="ACM20734.1"/>
    </source>
</evidence>
<feature type="compositionally biased region" description="Basic and acidic residues" evidence="2">
    <location>
        <begin position="73"/>
        <end position="85"/>
    </location>
</feature>
<gene>
    <name evidence="5" type="ordered locus">Geob_2380</name>
</gene>
<feature type="region of interest" description="Disordered" evidence="2">
    <location>
        <begin position="58"/>
        <end position="85"/>
    </location>
</feature>
<dbReference type="KEGG" id="geo:Geob_2380"/>